<dbReference type="RefSeq" id="WP_214173989.1">
    <property type="nucleotide sequence ID" value="NZ_JAHCVK010000001.1"/>
</dbReference>
<evidence type="ECO:0000256" key="7">
    <source>
        <dbReference type="SAM" id="Phobius"/>
    </source>
</evidence>
<comment type="caution">
    <text evidence="8">The sequence shown here is derived from an EMBL/GenBank/DDBJ whole genome shotgun (WGS) entry which is preliminary data.</text>
</comment>
<keyword evidence="5 7" id="KW-1133">Transmembrane helix</keyword>
<proteinExistence type="inferred from homology"/>
<protein>
    <submittedName>
        <fullName evidence="8">Na+/H+ antiporter subunit E</fullName>
    </submittedName>
</protein>
<dbReference type="Pfam" id="PF01899">
    <property type="entry name" value="MNHE"/>
    <property type="match status" value="1"/>
</dbReference>
<keyword evidence="4 7" id="KW-0812">Transmembrane</keyword>
<feature type="transmembrane region" description="Helical" evidence="7">
    <location>
        <begin position="12"/>
        <end position="45"/>
    </location>
</feature>
<reference evidence="8 9" key="1">
    <citation type="submission" date="2021-05" db="EMBL/GenBank/DDBJ databases">
        <title>The draft genome of Geobacter luticola JCM 17780.</title>
        <authorList>
            <person name="Xu Z."/>
            <person name="Masuda Y."/>
            <person name="Itoh H."/>
            <person name="Senoo K."/>
        </authorList>
    </citation>
    <scope>NUCLEOTIDE SEQUENCE [LARGE SCALE GENOMIC DNA]</scope>
    <source>
        <strain evidence="8 9">JCM 17780</strain>
    </source>
</reference>
<dbReference type="InterPro" id="IPR002758">
    <property type="entry name" value="Cation_antiport_E"/>
</dbReference>
<sequence>MGLFIASLLRRTVGFALIWWIAAEGSLVAWPLAVIAVAASVAVSLRLLPPGKASAISVIGLAGFLGYFIRQSMLGGFQVARLALQRRPQLHPAILAVPLTLPQGLPRMLLTGTLGLMPGTLGVRLEDEFLHMHVLDRGMPITEEVEQLAAHIARLFGVQR</sequence>
<gene>
    <name evidence="8" type="ORF">KI810_03040</name>
</gene>
<dbReference type="Proteomes" id="UP000756860">
    <property type="component" value="Unassembled WGS sequence"/>
</dbReference>
<accession>A0ABS5S9G3</accession>
<dbReference type="EMBL" id="JAHCVK010000001">
    <property type="protein sequence ID" value="MBT0652015.1"/>
    <property type="molecule type" value="Genomic_DNA"/>
</dbReference>
<evidence type="ECO:0000313" key="8">
    <source>
        <dbReference type="EMBL" id="MBT0652015.1"/>
    </source>
</evidence>
<evidence type="ECO:0000256" key="6">
    <source>
        <dbReference type="ARBA" id="ARBA00023136"/>
    </source>
</evidence>
<evidence type="ECO:0000256" key="2">
    <source>
        <dbReference type="ARBA" id="ARBA00006228"/>
    </source>
</evidence>
<evidence type="ECO:0000256" key="4">
    <source>
        <dbReference type="ARBA" id="ARBA00022692"/>
    </source>
</evidence>
<dbReference type="PANTHER" id="PTHR34584:SF1">
    <property type="entry name" value="NA(+)_H(+) ANTIPORTER SUBUNIT E1"/>
    <property type="match status" value="1"/>
</dbReference>
<organism evidence="8 9">
    <name type="scientific">Geomobilimonas luticola</name>
    <dbReference type="NCBI Taxonomy" id="1114878"/>
    <lineage>
        <taxon>Bacteria</taxon>
        <taxon>Pseudomonadati</taxon>
        <taxon>Thermodesulfobacteriota</taxon>
        <taxon>Desulfuromonadia</taxon>
        <taxon>Geobacterales</taxon>
        <taxon>Geobacteraceae</taxon>
        <taxon>Geomobilimonas</taxon>
    </lineage>
</organism>
<evidence type="ECO:0000313" key="9">
    <source>
        <dbReference type="Proteomes" id="UP000756860"/>
    </source>
</evidence>
<comment type="subcellular location">
    <subcellularLocation>
        <location evidence="1">Cell membrane</location>
        <topology evidence="1">Multi-pass membrane protein</topology>
    </subcellularLocation>
</comment>
<keyword evidence="3" id="KW-1003">Cell membrane</keyword>
<evidence type="ECO:0000256" key="3">
    <source>
        <dbReference type="ARBA" id="ARBA00022475"/>
    </source>
</evidence>
<keyword evidence="6 7" id="KW-0472">Membrane</keyword>
<evidence type="ECO:0000256" key="1">
    <source>
        <dbReference type="ARBA" id="ARBA00004651"/>
    </source>
</evidence>
<dbReference type="PANTHER" id="PTHR34584">
    <property type="entry name" value="NA(+)/H(+) ANTIPORTER SUBUNIT E1"/>
    <property type="match status" value="1"/>
</dbReference>
<evidence type="ECO:0000256" key="5">
    <source>
        <dbReference type="ARBA" id="ARBA00022989"/>
    </source>
</evidence>
<feature type="transmembrane region" description="Helical" evidence="7">
    <location>
        <begin position="51"/>
        <end position="69"/>
    </location>
</feature>
<comment type="similarity">
    <text evidence="2">Belongs to the CPA3 antiporters (TC 2.A.63) subunit E family.</text>
</comment>
<keyword evidence="9" id="KW-1185">Reference proteome</keyword>
<name>A0ABS5S9G3_9BACT</name>